<dbReference type="InterPro" id="IPR010126">
    <property type="entry name" value="Esterase_phb"/>
</dbReference>
<dbReference type="EMBL" id="WTVH01000022">
    <property type="protein sequence ID" value="NMF94048.1"/>
    <property type="molecule type" value="Genomic_DNA"/>
</dbReference>
<organism evidence="4 5">
    <name type="scientific">Aromatoleum buckelii</name>
    <dbReference type="NCBI Taxonomy" id="200254"/>
    <lineage>
        <taxon>Bacteria</taxon>
        <taxon>Pseudomonadati</taxon>
        <taxon>Pseudomonadota</taxon>
        <taxon>Betaproteobacteria</taxon>
        <taxon>Rhodocyclales</taxon>
        <taxon>Rhodocyclaceae</taxon>
        <taxon>Aromatoleum</taxon>
    </lineage>
</organism>
<gene>
    <name evidence="4" type="ORF">GO608_12000</name>
</gene>
<accession>A0ABX1N442</accession>
<keyword evidence="3" id="KW-0812">Transmembrane</keyword>
<dbReference type="Proteomes" id="UP000601990">
    <property type="component" value="Unassembled WGS sequence"/>
</dbReference>
<keyword evidence="3" id="KW-1133">Transmembrane helix</keyword>
<dbReference type="RefSeq" id="WP_169199287.1">
    <property type="nucleotide sequence ID" value="NZ_WTVH02000008.1"/>
</dbReference>
<dbReference type="Gene3D" id="3.40.50.1820">
    <property type="entry name" value="alpha/beta hydrolase"/>
    <property type="match status" value="1"/>
</dbReference>
<keyword evidence="2" id="KW-0378">Hydrolase</keyword>
<reference evidence="4" key="1">
    <citation type="submission" date="2019-12" db="EMBL/GenBank/DDBJ databases">
        <title>Comparative genomics gives insights into the taxonomy of the Azoarcus-Aromatoleum group and reveals separate origins of nif in the plant-associated Azoarcus and non-plant-associated Aromatoleum sub-groups.</title>
        <authorList>
            <person name="Lafos M."/>
            <person name="Maluk M."/>
            <person name="Batista M."/>
            <person name="Junghare M."/>
            <person name="Carmona M."/>
            <person name="Faoro H."/>
            <person name="Cruz L.M."/>
            <person name="Battistoni F."/>
            <person name="De Souza E."/>
            <person name="Pedrosa F."/>
            <person name="Chen W.-M."/>
            <person name="Poole P.S."/>
            <person name="Dixon R.A."/>
            <person name="James E.K."/>
        </authorList>
    </citation>
    <scope>NUCLEOTIDE SEQUENCE</scope>
    <source>
        <strain evidence="4">U120</strain>
    </source>
</reference>
<dbReference type="PANTHER" id="PTHR43037">
    <property type="entry name" value="UNNAMED PRODUCT-RELATED"/>
    <property type="match status" value="1"/>
</dbReference>
<evidence type="ECO:0000313" key="5">
    <source>
        <dbReference type="Proteomes" id="UP000601990"/>
    </source>
</evidence>
<dbReference type="NCBIfam" id="TIGR01840">
    <property type="entry name" value="esterase_phb"/>
    <property type="match status" value="1"/>
</dbReference>
<evidence type="ECO:0000256" key="3">
    <source>
        <dbReference type="SAM" id="Phobius"/>
    </source>
</evidence>
<evidence type="ECO:0000256" key="2">
    <source>
        <dbReference type="ARBA" id="ARBA00022801"/>
    </source>
</evidence>
<evidence type="ECO:0000313" key="4">
    <source>
        <dbReference type="EMBL" id="NMF94048.1"/>
    </source>
</evidence>
<protein>
    <submittedName>
        <fullName evidence="4">PHB depolymerase family esterase</fullName>
    </submittedName>
</protein>
<dbReference type="InterPro" id="IPR029058">
    <property type="entry name" value="AB_hydrolase_fold"/>
</dbReference>
<name>A0ABX1N442_9RHOO</name>
<keyword evidence="1" id="KW-0732">Signal</keyword>
<dbReference type="InterPro" id="IPR050955">
    <property type="entry name" value="Plant_Biomass_Hydrol_Est"/>
</dbReference>
<keyword evidence="5" id="KW-1185">Reference proteome</keyword>
<dbReference type="PANTHER" id="PTHR43037:SF1">
    <property type="entry name" value="BLL1128 PROTEIN"/>
    <property type="match status" value="1"/>
</dbReference>
<evidence type="ECO:0000256" key="1">
    <source>
        <dbReference type="ARBA" id="ARBA00022729"/>
    </source>
</evidence>
<comment type="caution">
    <text evidence="4">The sequence shown here is derived from an EMBL/GenBank/DDBJ whole genome shotgun (WGS) entry which is preliminary data.</text>
</comment>
<proteinExistence type="predicted"/>
<dbReference type="SUPFAM" id="SSF53474">
    <property type="entry name" value="alpha/beta-Hydrolases"/>
    <property type="match status" value="1"/>
</dbReference>
<dbReference type="Pfam" id="PF10503">
    <property type="entry name" value="Esterase_PHB"/>
    <property type="match status" value="1"/>
</dbReference>
<feature type="transmembrane region" description="Helical" evidence="3">
    <location>
        <begin position="177"/>
        <end position="196"/>
    </location>
</feature>
<sequence length="350" mass="37455">MRARKSAWVGVWFDLARTTARASGKINRAAGKATAKRAGPALRKAATQLLTGVATPTPPPATRGGGRWEVGRWGLGPMAMRRYRLYLPPGVRRPLPLVVLLHGCGQDSASFAATTRAAANARAGGYAVLLPEQASEANPNRCWNWFGREPVVATEAAILKAIVDHVCDAHRLRTDRVFALGLSAGGAMALTLALRYPGLFAAVGTHSGAVPHSASSALQAGHAMRGRRSPELAGLRQRLGGRRLPPLIVIHGEADRSVAWANAEESVALWLGLMAPVVASAGISRAARRGARYPYAVTDWKRDRRAYVRMIRVAGLGHAWSGGAAKQAFSDPRGPDALKLFWRFFDACVE</sequence>
<keyword evidence="3" id="KW-0472">Membrane</keyword>
<feature type="transmembrane region" description="Helical" evidence="3">
    <location>
        <begin position="267"/>
        <end position="287"/>
    </location>
</feature>